<keyword evidence="5" id="KW-0597">Phosphoprotein</keyword>
<keyword evidence="9" id="KW-1185">Reference proteome</keyword>
<evidence type="ECO:0000256" key="4">
    <source>
        <dbReference type="ARBA" id="ARBA00023163"/>
    </source>
</evidence>
<keyword evidence="4" id="KW-0804">Transcription</keyword>
<reference evidence="8 9" key="2">
    <citation type="journal article" date="2011" name="J. Bacteriol.">
        <title>Genomes of three methylotrophs from a single niche uncover genetic and metabolic divergence of Methylophilaceae.</title>
        <authorList>
            <person name="Lapidus A."/>
            <person name="Clum A."/>
            <person name="Labutti K."/>
            <person name="Kaluzhnaya M.G."/>
            <person name="Lim S."/>
            <person name="Beck D.A."/>
            <person name="Glavina Del Rio T."/>
            <person name="Nolan M."/>
            <person name="Mavromatis K."/>
            <person name="Huntemann M."/>
            <person name="Lucas S."/>
            <person name="Lidstrom M.E."/>
            <person name="Ivanova N."/>
            <person name="Chistoserdova L."/>
        </authorList>
    </citation>
    <scope>NUCLEOTIDE SEQUENCE [LARGE SCALE GENOMIC DNA]</scope>
    <source>
        <strain evidence="8 9">301</strain>
    </source>
</reference>
<dbReference type="InterPro" id="IPR002078">
    <property type="entry name" value="Sigma_54_int"/>
</dbReference>
<dbReference type="Pfam" id="PF00158">
    <property type="entry name" value="Sigma54_activat"/>
    <property type="match status" value="1"/>
</dbReference>
<dbReference type="InterPro" id="IPR058031">
    <property type="entry name" value="AAA_lid_NorR"/>
</dbReference>
<feature type="domain" description="Response regulatory" evidence="7">
    <location>
        <begin position="20"/>
        <end position="132"/>
    </location>
</feature>
<dbReference type="Pfam" id="PF00072">
    <property type="entry name" value="Response_reg"/>
    <property type="match status" value="1"/>
</dbReference>
<feature type="domain" description="Sigma-54 factor interaction" evidence="6">
    <location>
        <begin position="157"/>
        <end position="396"/>
    </location>
</feature>
<name>D7DIW9_METV0</name>
<evidence type="ECO:0000256" key="2">
    <source>
        <dbReference type="ARBA" id="ARBA00022840"/>
    </source>
</evidence>
<dbReference type="GO" id="GO:0006355">
    <property type="term" value="P:regulation of DNA-templated transcription"/>
    <property type="evidence" value="ECO:0007669"/>
    <property type="project" value="InterPro"/>
</dbReference>
<gene>
    <name evidence="8" type="ordered locus">M301_1624</name>
</gene>
<dbReference type="PROSITE" id="PS50110">
    <property type="entry name" value="RESPONSE_REGULATORY"/>
    <property type="match status" value="1"/>
</dbReference>
<dbReference type="SUPFAM" id="SSF52172">
    <property type="entry name" value="CheY-like"/>
    <property type="match status" value="1"/>
</dbReference>
<keyword evidence="3" id="KW-0805">Transcription regulation</keyword>
<dbReference type="GO" id="GO:0043565">
    <property type="term" value="F:sequence-specific DNA binding"/>
    <property type="evidence" value="ECO:0007669"/>
    <property type="project" value="InterPro"/>
</dbReference>
<dbReference type="InterPro" id="IPR025944">
    <property type="entry name" value="Sigma_54_int_dom_CS"/>
</dbReference>
<dbReference type="Pfam" id="PF02954">
    <property type="entry name" value="HTH_8"/>
    <property type="match status" value="1"/>
</dbReference>
<dbReference type="FunFam" id="3.40.50.300:FF:000006">
    <property type="entry name" value="DNA-binding transcriptional regulator NtrC"/>
    <property type="match status" value="1"/>
</dbReference>
<dbReference type="SMART" id="SM00448">
    <property type="entry name" value="REC"/>
    <property type="match status" value="1"/>
</dbReference>
<dbReference type="GO" id="GO:0005524">
    <property type="term" value="F:ATP binding"/>
    <property type="evidence" value="ECO:0007669"/>
    <property type="project" value="UniProtKB-KW"/>
</dbReference>
<evidence type="ECO:0000256" key="3">
    <source>
        <dbReference type="ARBA" id="ARBA00023015"/>
    </source>
</evidence>
<proteinExistence type="predicted"/>
<evidence type="ECO:0000313" key="9">
    <source>
        <dbReference type="Proteomes" id="UP000000383"/>
    </source>
</evidence>
<dbReference type="HOGENOM" id="CLU_000445_0_6_4"/>
<accession>D7DIW9</accession>
<dbReference type="PANTHER" id="PTHR32071">
    <property type="entry name" value="TRANSCRIPTIONAL REGULATORY PROTEIN"/>
    <property type="match status" value="1"/>
</dbReference>
<keyword evidence="1" id="KW-0547">Nucleotide-binding</keyword>
<feature type="modified residue" description="4-aspartylphosphate" evidence="5">
    <location>
        <position position="69"/>
    </location>
</feature>
<dbReference type="Gene3D" id="3.40.50.300">
    <property type="entry name" value="P-loop containing nucleotide triphosphate hydrolases"/>
    <property type="match status" value="1"/>
</dbReference>
<dbReference type="Proteomes" id="UP000000383">
    <property type="component" value="Chromosome"/>
</dbReference>
<dbReference type="AlphaFoldDB" id="D7DIW9"/>
<dbReference type="Gene3D" id="1.10.8.60">
    <property type="match status" value="1"/>
</dbReference>
<sequence length="482" mass="53410">MQLAHHISGQPSAMLKQQSKLLIVEDEVLFARAVMRRLQKAGYECAHVESLQDARTIFKQFSPDIVLLDMRLPDGNGLDLLADLVVKNVAVIVMTAHGEISDAVNAIKQGAIDYLKKPIDLEELLLSVQKAEASAIQSNSLDYSRQRNAHAIDGVELLGDSPAMQSVIMQIQRIAQLVAADTVPPTVLISGETGTGKDVAARLLHLSCQVKGQNNDKPFVHIDCASLPPDLMESELFGHEKGAFTGASATRPGLIEAAEDGTLFLDEIGELPLALQAKLLNVLERRMVRRIGSTKERPVPARFIAATNRDLHEMSLTGSFRQDLYYRLNVMSIGMPPLRERAADILMLAKHFAIQTSRRYGLATPVFSTDAITMIKSYDWPGNVRELRHQVSRAMLLSQQGNITELDFALPMNRLLLDANQHAANTMLNSQATLDEVERAVLLKVMAESDNNVSRAARKLGITRMTMRYRLEKHQLNIKTEE</sequence>
<dbReference type="InterPro" id="IPR002197">
    <property type="entry name" value="HTH_Fis"/>
</dbReference>
<dbReference type="CDD" id="cd00009">
    <property type="entry name" value="AAA"/>
    <property type="match status" value="1"/>
</dbReference>
<evidence type="ECO:0000313" key="8">
    <source>
        <dbReference type="EMBL" id="ADI30004.1"/>
    </source>
</evidence>
<evidence type="ECO:0000256" key="1">
    <source>
        <dbReference type="ARBA" id="ARBA00022741"/>
    </source>
</evidence>
<dbReference type="InterPro" id="IPR011006">
    <property type="entry name" value="CheY-like_superfamily"/>
</dbReference>
<dbReference type="PROSITE" id="PS00688">
    <property type="entry name" value="SIGMA54_INTERACT_3"/>
    <property type="match status" value="1"/>
</dbReference>
<evidence type="ECO:0000256" key="5">
    <source>
        <dbReference type="PROSITE-ProRule" id="PRU00169"/>
    </source>
</evidence>
<dbReference type="SUPFAM" id="SSF46689">
    <property type="entry name" value="Homeodomain-like"/>
    <property type="match status" value="1"/>
</dbReference>
<reference evidence="9" key="1">
    <citation type="submission" date="2010-05" db="EMBL/GenBank/DDBJ databases">
        <title>Complete sequence of Methylotenera sp. 301.</title>
        <authorList>
            <person name="Lucas S."/>
            <person name="Copeland A."/>
            <person name="Lapidus A."/>
            <person name="Cheng J.-F."/>
            <person name="Bruce D."/>
            <person name="Goodwin L."/>
            <person name="Pitluck S."/>
            <person name="Clum A."/>
            <person name="Land M."/>
            <person name="Hauser L."/>
            <person name="Kyrpides N."/>
            <person name="Ivanova N."/>
            <person name="Chistoservova L."/>
            <person name="Kalyuzhnaya M."/>
            <person name="Woyke T."/>
        </authorList>
    </citation>
    <scope>NUCLEOTIDE SEQUENCE [LARGE SCALE GENOMIC DNA]</scope>
    <source>
        <strain evidence="9">301</strain>
    </source>
</reference>
<dbReference type="PROSITE" id="PS50045">
    <property type="entry name" value="SIGMA54_INTERACT_4"/>
    <property type="match status" value="1"/>
</dbReference>
<dbReference type="GO" id="GO:0000160">
    <property type="term" value="P:phosphorelay signal transduction system"/>
    <property type="evidence" value="ECO:0007669"/>
    <property type="project" value="InterPro"/>
</dbReference>
<dbReference type="InterPro" id="IPR003593">
    <property type="entry name" value="AAA+_ATPase"/>
</dbReference>
<dbReference type="Gene3D" id="1.10.10.60">
    <property type="entry name" value="Homeodomain-like"/>
    <property type="match status" value="1"/>
</dbReference>
<evidence type="ECO:0000259" key="7">
    <source>
        <dbReference type="PROSITE" id="PS50110"/>
    </source>
</evidence>
<keyword evidence="2" id="KW-0067">ATP-binding</keyword>
<dbReference type="RefSeq" id="WP_013148316.1">
    <property type="nucleotide sequence ID" value="NC_014207.1"/>
</dbReference>
<dbReference type="InterPro" id="IPR001789">
    <property type="entry name" value="Sig_transdc_resp-reg_receiver"/>
</dbReference>
<dbReference type="InterPro" id="IPR009057">
    <property type="entry name" value="Homeodomain-like_sf"/>
</dbReference>
<dbReference type="SMART" id="SM00382">
    <property type="entry name" value="AAA"/>
    <property type="match status" value="1"/>
</dbReference>
<dbReference type="EMBL" id="CP002056">
    <property type="protein sequence ID" value="ADI30004.1"/>
    <property type="molecule type" value="Genomic_DNA"/>
</dbReference>
<organism evidence="8 9">
    <name type="scientific">Methylotenera versatilis (strain 301)</name>
    <dbReference type="NCBI Taxonomy" id="666681"/>
    <lineage>
        <taxon>Bacteria</taxon>
        <taxon>Pseudomonadati</taxon>
        <taxon>Pseudomonadota</taxon>
        <taxon>Betaproteobacteria</taxon>
        <taxon>Nitrosomonadales</taxon>
        <taxon>Methylophilaceae</taxon>
        <taxon>Methylotenera</taxon>
    </lineage>
</organism>
<dbReference type="Gene3D" id="3.40.50.2300">
    <property type="match status" value="1"/>
</dbReference>
<dbReference type="KEGG" id="meh:M301_1624"/>
<dbReference type="PRINTS" id="PR01590">
    <property type="entry name" value="HTHFIS"/>
</dbReference>
<dbReference type="PANTHER" id="PTHR32071:SF57">
    <property type="entry name" value="C4-DICARBOXYLATE TRANSPORT TRANSCRIPTIONAL REGULATORY PROTEIN DCTD"/>
    <property type="match status" value="1"/>
</dbReference>
<dbReference type="STRING" id="666681.M301_1624"/>
<dbReference type="Pfam" id="PF25601">
    <property type="entry name" value="AAA_lid_14"/>
    <property type="match status" value="1"/>
</dbReference>
<dbReference type="InterPro" id="IPR027417">
    <property type="entry name" value="P-loop_NTPase"/>
</dbReference>
<dbReference type="eggNOG" id="COG2204">
    <property type="taxonomic scope" value="Bacteria"/>
</dbReference>
<protein>
    <submittedName>
        <fullName evidence="8">Two component, sigma54 specific, transcriptional regulator, Fis family</fullName>
    </submittedName>
</protein>
<dbReference type="SUPFAM" id="SSF52540">
    <property type="entry name" value="P-loop containing nucleoside triphosphate hydrolases"/>
    <property type="match status" value="1"/>
</dbReference>
<evidence type="ECO:0000259" key="6">
    <source>
        <dbReference type="PROSITE" id="PS50045"/>
    </source>
</evidence>